<dbReference type="PANTHER" id="PTHR33428">
    <property type="entry name" value="CHLOROPHYLLASE-2, CHLOROPLASTIC"/>
    <property type="match status" value="1"/>
</dbReference>
<evidence type="ECO:0008006" key="4">
    <source>
        <dbReference type="Google" id="ProtNLM"/>
    </source>
</evidence>
<dbReference type="Proteomes" id="UP000571950">
    <property type="component" value="Unassembled WGS sequence"/>
</dbReference>
<dbReference type="InterPro" id="IPR029058">
    <property type="entry name" value="AB_hydrolase_fold"/>
</dbReference>
<dbReference type="PANTHER" id="PTHR33428:SF14">
    <property type="entry name" value="CARBOXYLESTERASE TYPE B DOMAIN-CONTAINING PROTEIN"/>
    <property type="match status" value="1"/>
</dbReference>
<keyword evidence="3" id="KW-1185">Reference proteome</keyword>
<name>A0A7W6FPQ5_9SPHN</name>
<dbReference type="RefSeq" id="WP_246343444.1">
    <property type="nucleotide sequence ID" value="NZ_BSPS01000008.1"/>
</dbReference>
<keyword evidence="1" id="KW-0732">Signal</keyword>
<feature type="signal peptide" evidence="1">
    <location>
        <begin position="1"/>
        <end position="18"/>
    </location>
</feature>
<dbReference type="EMBL" id="JACIDT010000005">
    <property type="protein sequence ID" value="MBB3926085.1"/>
    <property type="molecule type" value="Genomic_DNA"/>
</dbReference>
<reference evidence="2 3" key="1">
    <citation type="submission" date="2020-08" db="EMBL/GenBank/DDBJ databases">
        <title>Genomic Encyclopedia of Type Strains, Phase IV (KMG-IV): sequencing the most valuable type-strain genomes for metagenomic binning, comparative biology and taxonomic classification.</title>
        <authorList>
            <person name="Goeker M."/>
        </authorList>
    </citation>
    <scope>NUCLEOTIDE SEQUENCE [LARGE SCALE GENOMIC DNA]</scope>
    <source>
        <strain evidence="2 3">DSM 26189</strain>
    </source>
</reference>
<dbReference type="SUPFAM" id="SSF53474">
    <property type="entry name" value="alpha/beta-Hydrolases"/>
    <property type="match status" value="1"/>
</dbReference>
<comment type="caution">
    <text evidence="2">The sequence shown here is derived from an EMBL/GenBank/DDBJ whole genome shotgun (WGS) entry which is preliminary data.</text>
</comment>
<evidence type="ECO:0000313" key="2">
    <source>
        <dbReference type="EMBL" id="MBB3926085.1"/>
    </source>
</evidence>
<dbReference type="AlphaFoldDB" id="A0A7W6FPQ5"/>
<feature type="chain" id="PRO_5031531676" description="Alpha/beta hydrolase" evidence="1">
    <location>
        <begin position="19"/>
        <end position="325"/>
    </location>
</feature>
<proteinExistence type="predicted"/>
<gene>
    <name evidence="2" type="ORF">GGR43_001800</name>
</gene>
<accession>A0A7W6FPQ5</accession>
<dbReference type="Gene3D" id="3.40.50.1820">
    <property type="entry name" value="alpha/beta hydrolase"/>
    <property type="match status" value="1"/>
</dbReference>
<protein>
    <recommendedName>
        <fullName evidence="4">Alpha/beta hydrolase</fullName>
    </recommendedName>
</protein>
<organism evidence="2 3">
    <name type="scientific">Sphingobium jiangsuense</name>
    <dbReference type="NCBI Taxonomy" id="870476"/>
    <lineage>
        <taxon>Bacteria</taxon>
        <taxon>Pseudomonadati</taxon>
        <taxon>Pseudomonadota</taxon>
        <taxon>Alphaproteobacteria</taxon>
        <taxon>Sphingomonadales</taxon>
        <taxon>Sphingomonadaceae</taxon>
        <taxon>Sphingobium</taxon>
    </lineage>
</organism>
<evidence type="ECO:0000313" key="3">
    <source>
        <dbReference type="Proteomes" id="UP000571950"/>
    </source>
</evidence>
<evidence type="ECO:0000256" key="1">
    <source>
        <dbReference type="SAM" id="SignalP"/>
    </source>
</evidence>
<sequence>MRIISGLILACVALPALAQPAARPTGALTLAEARDLDGDLIREAYDKMVDMPGTGPYPAIKEVAATLSDHVVYRPADLAALGNRKMGVMIWGNGGCRNNGASARTHLLEIASYGYLVIAPGGNYTGTGAVAPPPLAPGAKQPKTTVDQVVQGLDWALAENRRKGSPYQGRIDEKAIAVAGHSCGGLQALKISEDPRIATTIVHNSGIFANNPRPVEGLYIDKGQLKKLHAPILYIMGGPTDVAYPNGTDDFRRIDTVPAVLVDMNTGHGGTFRTLLGGRAAQISVDWLEWQLRGDKSAGRSFTGPVCRLCVTGDLRVEKKGIDPE</sequence>